<dbReference type="CDD" id="cd15831">
    <property type="entry name" value="BTAD"/>
    <property type="match status" value="1"/>
</dbReference>
<dbReference type="InterPro" id="IPR036388">
    <property type="entry name" value="WH-like_DNA-bd_sf"/>
</dbReference>
<keyword evidence="3 5" id="KW-0238">DNA-binding</keyword>
<protein>
    <submittedName>
        <fullName evidence="7">AfsR/SARP family transcriptional regulator</fullName>
    </submittedName>
</protein>
<dbReference type="InterPro" id="IPR005158">
    <property type="entry name" value="BTAD"/>
</dbReference>
<evidence type="ECO:0000256" key="4">
    <source>
        <dbReference type="ARBA" id="ARBA00023163"/>
    </source>
</evidence>
<proteinExistence type="inferred from homology"/>
<dbReference type="Pfam" id="PF03704">
    <property type="entry name" value="BTAD"/>
    <property type="match status" value="1"/>
</dbReference>
<gene>
    <name evidence="7" type="ORF">GPZ80_08140</name>
</gene>
<name>A0ABR7L370_9PSEU</name>
<dbReference type="InterPro" id="IPR001867">
    <property type="entry name" value="OmpR/PhoB-type_DNA-bd"/>
</dbReference>
<dbReference type="PANTHER" id="PTHR35807">
    <property type="entry name" value="TRANSCRIPTIONAL REGULATOR REDD-RELATED"/>
    <property type="match status" value="1"/>
</dbReference>
<dbReference type="EMBL" id="JABVED010000003">
    <property type="protein sequence ID" value="MBC6447140.1"/>
    <property type="molecule type" value="Genomic_DNA"/>
</dbReference>
<comment type="caution">
    <text evidence="7">The sequence shown here is derived from an EMBL/GenBank/DDBJ whole genome shotgun (WGS) entry which is preliminary data.</text>
</comment>
<dbReference type="PANTHER" id="PTHR35807:SF1">
    <property type="entry name" value="TRANSCRIPTIONAL REGULATOR REDD"/>
    <property type="match status" value="1"/>
</dbReference>
<evidence type="ECO:0000313" key="8">
    <source>
        <dbReference type="Proteomes" id="UP000734823"/>
    </source>
</evidence>
<keyword evidence="8" id="KW-1185">Reference proteome</keyword>
<dbReference type="InterPro" id="IPR011990">
    <property type="entry name" value="TPR-like_helical_dom_sf"/>
</dbReference>
<dbReference type="Proteomes" id="UP000734823">
    <property type="component" value="Unassembled WGS sequence"/>
</dbReference>
<dbReference type="Pfam" id="PF00486">
    <property type="entry name" value="Trans_reg_C"/>
    <property type="match status" value="1"/>
</dbReference>
<dbReference type="PROSITE" id="PS51755">
    <property type="entry name" value="OMPR_PHOB"/>
    <property type="match status" value="1"/>
</dbReference>
<dbReference type="RefSeq" id="WP_187219604.1">
    <property type="nucleotide sequence ID" value="NZ_JABVED010000003.1"/>
</dbReference>
<evidence type="ECO:0000256" key="2">
    <source>
        <dbReference type="ARBA" id="ARBA00023015"/>
    </source>
</evidence>
<organism evidence="7 8">
    <name type="scientific">Actinokineospora xionganensis</name>
    <dbReference type="NCBI Taxonomy" id="2684470"/>
    <lineage>
        <taxon>Bacteria</taxon>
        <taxon>Bacillati</taxon>
        <taxon>Actinomycetota</taxon>
        <taxon>Actinomycetes</taxon>
        <taxon>Pseudonocardiales</taxon>
        <taxon>Pseudonocardiaceae</taxon>
        <taxon>Actinokineospora</taxon>
    </lineage>
</organism>
<comment type="similarity">
    <text evidence="1">Belongs to the AfsR/DnrI/RedD regulatory family.</text>
</comment>
<reference evidence="7 8" key="1">
    <citation type="submission" date="2020-06" db="EMBL/GenBank/DDBJ databases">
        <title>Actinokineospora xiongansis sp. nov., isolated from soil of Baiyangdian.</title>
        <authorList>
            <person name="Zhang X."/>
        </authorList>
    </citation>
    <scope>NUCLEOTIDE SEQUENCE [LARGE SCALE GENOMIC DNA]</scope>
    <source>
        <strain evidence="7 8">HBU206404</strain>
    </source>
</reference>
<dbReference type="SUPFAM" id="SSF48452">
    <property type="entry name" value="TPR-like"/>
    <property type="match status" value="1"/>
</dbReference>
<sequence length="274" mass="30547">MEYRVLGALEAHDGTGVVELSPRLRDLLAVLLSRAGEPVSVSRIAEALWGSEPPRSAPKTTQIYVHHLRRALGGRLQIEHRGGGYVLAEHKEVDAARFEDFSAQGYTAMAEHDHDRAVHLFRRALYLWRGPAFDGQESLPMVREEAARLEALRQQVSEDRVEAELALGHHGDLVAELMATVAANPLRERLRAQLMIALHRCGRRAEALAVYREGRTLLARELGLEPGPHLRRAEHLILTDASEGLTVRCPNCRTSIALRHNGNRTTRRSKIMGA</sequence>
<evidence type="ECO:0000256" key="3">
    <source>
        <dbReference type="ARBA" id="ARBA00023125"/>
    </source>
</evidence>
<evidence type="ECO:0000259" key="6">
    <source>
        <dbReference type="PROSITE" id="PS51755"/>
    </source>
</evidence>
<dbReference type="SUPFAM" id="SSF46894">
    <property type="entry name" value="C-terminal effector domain of the bipartite response regulators"/>
    <property type="match status" value="1"/>
</dbReference>
<feature type="domain" description="OmpR/PhoB-type" evidence="6">
    <location>
        <begin position="1"/>
        <end position="89"/>
    </location>
</feature>
<dbReference type="InterPro" id="IPR016032">
    <property type="entry name" value="Sig_transdc_resp-reg_C-effctor"/>
</dbReference>
<dbReference type="SMART" id="SM00862">
    <property type="entry name" value="Trans_reg_C"/>
    <property type="match status" value="1"/>
</dbReference>
<keyword evidence="4" id="KW-0804">Transcription</keyword>
<evidence type="ECO:0000256" key="5">
    <source>
        <dbReference type="PROSITE-ProRule" id="PRU01091"/>
    </source>
</evidence>
<dbReference type="Gene3D" id="1.10.10.10">
    <property type="entry name" value="Winged helix-like DNA-binding domain superfamily/Winged helix DNA-binding domain"/>
    <property type="match status" value="1"/>
</dbReference>
<dbReference type="Gene3D" id="1.25.40.10">
    <property type="entry name" value="Tetratricopeptide repeat domain"/>
    <property type="match status" value="1"/>
</dbReference>
<accession>A0ABR7L370</accession>
<dbReference type="SMART" id="SM01043">
    <property type="entry name" value="BTAD"/>
    <property type="match status" value="1"/>
</dbReference>
<evidence type="ECO:0000256" key="1">
    <source>
        <dbReference type="ARBA" id="ARBA00005820"/>
    </source>
</evidence>
<feature type="DNA-binding region" description="OmpR/PhoB-type" evidence="5">
    <location>
        <begin position="1"/>
        <end position="89"/>
    </location>
</feature>
<evidence type="ECO:0000313" key="7">
    <source>
        <dbReference type="EMBL" id="MBC6447140.1"/>
    </source>
</evidence>
<dbReference type="InterPro" id="IPR051677">
    <property type="entry name" value="AfsR-DnrI-RedD_regulator"/>
</dbReference>
<keyword evidence="2" id="KW-0805">Transcription regulation</keyword>